<dbReference type="Proteomes" id="UP000284220">
    <property type="component" value="Unassembled WGS sequence"/>
</dbReference>
<evidence type="ECO:0008006" key="3">
    <source>
        <dbReference type="Google" id="ProtNLM"/>
    </source>
</evidence>
<proteinExistence type="predicted"/>
<gene>
    <name evidence="1" type="ORF">DW272_00695</name>
</gene>
<evidence type="ECO:0000313" key="1">
    <source>
        <dbReference type="EMBL" id="RHG19756.1"/>
    </source>
</evidence>
<organism evidence="1 2">
    <name type="scientific">Blautia obeum</name>
    <dbReference type="NCBI Taxonomy" id="40520"/>
    <lineage>
        <taxon>Bacteria</taxon>
        <taxon>Bacillati</taxon>
        <taxon>Bacillota</taxon>
        <taxon>Clostridia</taxon>
        <taxon>Lachnospirales</taxon>
        <taxon>Lachnospiraceae</taxon>
        <taxon>Blautia</taxon>
    </lineage>
</organism>
<comment type="caution">
    <text evidence="1">The sequence shown here is derived from an EMBL/GenBank/DDBJ whole genome shotgun (WGS) entry which is preliminary data.</text>
</comment>
<dbReference type="EMBL" id="QRHZ01000001">
    <property type="protein sequence ID" value="RHG19756.1"/>
    <property type="molecule type" value="Genomic_DNA"/>
</dbReference>
<sequence>MDLDENGSDELVILNSDGDVYDIYIQKDGQIKKIFQSSNYREGAWLVEGNLICHRATGGAGYHVISVYKLENGSLKTVESLTVDTKVNREDTGKLNEMEQKYSDMEMNVLFNPLSES</sequence>
<dbReference type="AlphaFoldDB" id="A0A414SJK5"/>
<reference evidence="1 2" key="1">
    <citation type="submission" date="2018-08" db="EMBL/GenBank/DDBJ databases">
        <title>A genome reference for cultivated species of the human gut microbiota.</title>
        <authorList>
            <person name="Zou Y."/>
            <person name="Xue W."/>
            <person name="Luo G."/>
        </authorList>
    </citation>
    <scope>NUCLEOTIDE SEQUENCE [LARGE SCALE GENOMIC DNA]</scope>
    <source>
        <strain evidence="1 2">AM22-9LB</strain>
    </source>
</reference>
<dbReference type="RefSeq" id="WP_118197164.1">
    <property type="nucleotide sequence ID" value="NZ_QRHZ01000001.1"/>
</dbReference>
<name>A0A414SJK5_9FIRM</name>
<accession>A0A414SJK5</accession>
<evidence type="ECO:0000313" key="2">
    <source>
        <dbReference type="Proteomes" id="UP000284220"/>
    </source>
</evidence>
<protein>
    <recommendedName>
        <fullName evidence="3">VCBS repeat-containing protein</fullName>
    </recommendedName>
</protein>